<dbReference type="EC" id="2.7.13.3" evidence="2"/>
<dbReference type="InterPro" id="IPR005467">
    <property type="entry name" value="His_kinase_dom"/>
</dbReference>
<evidence type="ECO:0000256" key="7">
    <source>
        <dbReference type="ARBA" id="ARBA00022840"/>
    </source>
</evidence>
<keyword evidence="6 12" id="KW-0418">Kinase</keyword>
<evidence type="ECO:0000259" key="11">
    <source>
        <dbReference type="PROSITE" id="PS50113"/>
    </source>
</evidence>
<dbReference type="SUPFAM" id="SSF55874">
    <property type="entry name" value="ATPase domain of HSP90 chaperone/DNA topoisomerase II/histidine kinase"/>
    <property type="match status" value="1"/>
</dbReference>
<keyword evidence="3" id="KW-0597">Phosphoprotein</keyword>
<dbReference type="GO" id="GO:0016020">
    <property type="term" value="C:membrane"/>
    <property type="evidence" value="ECO:0007669"/>
    <property type="project" value="InterPro"/>
</dbReference>
<keyword evidence="9" id="KW-0812">Transmembrane</keyword>
<evidence type="ECO:0000256" key="9">
    <source>
        <dbReference type="SAM" id="Phobius"/>
    </source>
</evidence>
<protein>
    <recommendedName>
        <fullName evidence="2">histidine kinase</fullName>
        <ecNumber evidence="2">2.7.13.3</ecNumber>
    </recommendedName>
</protein>
<feature type="transmembrane region" description="Helical" evidence="9">
    <location>
        <begin position="289"/>
        <end position="307"/>
    </location>
</feature>
<evidence type="ECO:0000256" key="2">
    <source>
        <dbReference type="ARBA" id="ARBA00012438"/>
    </source>
</evidence>
<evidence type="ECO:0000259" key="10">
    <source>
        <dbReference type="PROSITE" id="PS50109"/>
    </source>
</evidence>
<dbReference type="SMART" id="SM00091">
    <property type="entry name" value="PAS"/>
    <property type="match status" value="1"/>
</dbReference>
<feature type="domain" description="PAC" evidence="11">
    <location>
        <begin position="392"/>
        <end position="443"/>
    </location>
</feature>
<keyword evidence="9" id="KW-1133">Transmembrane helix</keyword>
<dbReference type="SMART" id="SM00387">
    <property type="entry name" value="HATPase_c"/>
    <property type="match status" value="1"/>
</dbReference>
<dbReference type="CDD" id="cd12914">
    <property type="entry name" value="PDC1_DGC_like"/>
    <property type="match status" value="1"/>
</dbReference>
<dbReference type="CDD" id="cd16917">
    <property type="entry name" value="HATPase_UhpB-NarQ-NarX-like"/>
    <property type="match status" value="1"/>
</dbReference>
<evidence type="ECO:0000313" key="13">
    <source>
        <dbReference type="Proteomes" id="UP000290204"/>
    </source>
</evidence>
<sequence length="667" mass="75709">MFKLTKNPISAISSVILFGALLIALLWVNIFQQLKKEKEFAINKAKQLNANQALALESFAIRTIQNADLILQVVRSEYIQNNTFSDFQLFEHNTTIDQKLLEGVVIMNAHGDLVSSFHPFHPDSLTNFTTKEYFQIHTTTANDSLYISKPITSRLFSKAVIVLSRKIIDKNNQFAGVIALQIFPETFTSFSDGAFVDSFDIVSLIAPDGTTYARKTGAVASYGENIIKSPLFQHLKNKPVDNYFAKDAIRHIPTYFSYRQLKNYPIIATVGKREVDVLRDYTKIKTKSLLFTSIITLLLVMFLFVIIRSIQNRRRFFYALAESEEKYRSMFENSKDAILLTEDNGTIIDLNAAAYNVFKLNYPMPFVRNISEFIVTEIAAHSSAVFYRQQAFNGEVELKRSNGSVFTGEIASSLYKSKTGCHVAVIVIRDATERRRLENELAKERNHREQLIMQQVIQTQEREREIIGGELHDNVCQILSMTKHYLELIERNREISQTYLPQARQLIDDSIQEIRHLSHAINPPTLAAKNIVDALNVLFNNITATGKLTISFNYSHTFTDLDMQQKRAIFRIVQEQLNNVLKHAAATEVLISLSLENDDLHLSIADNGKGFDPLKQHAGLGLNNMEARVKAFAGRITVVSSPGKGCKVEAVIPYVKNSELLKQKNFY</sequence>
<dbReference type="InterPro" id="IPR011712">
    <property type="entry name" value="Sig_transdc_His_kin_sub3_dim/P"/>
</dbReference>
<dbReference type="InterPro" id="IPR000700">
    <property type="entry name" value="PAS-assoc_C"/>
</dbReference>
<name>A0A4Q1CND9_9BACT</name>
<proteinExistence type="predicted"/>
<organism evidence="12 13">
    <name type="scientific">Lacibacter luteus</name>
    <dbReference type="NCBI Taxonomy" id="2508719"/>
    <lineage>
        <taxon>Bacteria</taxon>
        <taxon>Pseudomonadati</taxon>
        <taxon>Bacteroidota</taxon>
        <taxon>Chitinophagia</taxon>
        <taxon>Chitinophagales</taxon>
        <taxon>Chitinophagaceae</taxon>
        <taxon>Lacibacter</taxon>
    </lineage>
</organism>
<dbReference type="InterPro" id="IPR036890">
    <property type="entry name" value="HATPase_C_sf"/>
</dbReference>
<accession>A0A4Q1CND9</accession>
<dbReference type="Proteomes" id="UP000290204">
    <property type="component" value="Unassembled WGS sequence"/>
</dbReference>
<keyword evidence="8" id="KW-0902">Two-component regulatory system</keyword>
<evidence type="ECO:0000256" key="6">
    <source>
        <dbReference type="ARBA" id="ARBA00022777"/>
    </source>
</evidence>
<dbReference type="GO" id="GO:0046983">
    <property type="term" value="F:protein dimerization activity"/>
    <property type="evidence" value="ECO:0007669"/>
    <property type="project" value="InterPro"/>
</dbReference>
<dbReference type="InterPro" id="IPR013767">
    <property type="entry name" value="PAS_fold"/>
</dbReference>
<dbReference type="Gene3D" id="3.30.450.20">
    <property type="entry name" value="PAS domain"/>
    <property type="match status" value="3"/>
</dbReference>
<dbReference type="Pfam" id="PF00989">
    <property type="entry name" value="PAS"/>
    <property type="match status" value="1"/>
</dbReference>
<dbReference type="Pfam" id="PF07730">
    <property type="entry name" value="HisKA_3"/>
    <property type="match status" value="1"/>
</dbReference>
<dbReference type="SUPFAM" id="SSF55785">
    <property type="entry name" value="PYP-like sensor domain (PAS domain)"/>
    <property type="match status" value="1"/>
</dbReference>
<dbReference type="PANTHER" id="PTHR24421:SF10">
    <property type="entry name" value="NITRATE_NITRITE SENSOR PROTEIN NARQ"/>
    <property type="match status" value="1"/>
</dbReference>
<dbReference type="Gene3D" id="1.20.5.1930">
    <property type="match status" value="1"/>
</dbReference>
<dbReference type="PROSITE" id="PS50109">
    <property type="entry name" value="HIS_KIN"/>
    <property type="match status" value="1"/>
</dbReference>
<reference evidence="12 13" key="1">
    <citation type="submission" date="2019-01" db="EMBL/GenBank/DDBJ databases">
        <title>Lacibacter sp. strain TTM-7.</title>
        <authorList>
            <person name="Chen W.-M."/>
        </authorList>
    </citation>
    <scope>NUCLEOTIDE SEQUENCE [LARGE SCALE GENOMIC DNA]</scope>
    <source>
        <strain evidence="12 13">TTM-7</strain>
    </source>
</reference>
<keyword evidence="9" id="KW-0472">Membrane</keyword>
<evidence type="ECO:0000256" key="1">
    <source>
        <dbReference type="ARBA" id="ARBA00000085"/>
    </source>
</evidence>
<keyword evidence="13" id="KW-1185">Reference proteome</keyword>
<evidence type="ECO:0000313" key="12">
    <source>
        <dbReference type="EMBL" id="RXK62334.1"/>
    </source>
</evidence>
<comment type="catalytic activity">
    <reaction evidence="1">
        <text>ATP + protein L-histidine = ADP + protein N-phospho-L-histidine.</text>
        <dbReference type="EC" id="2.7.13.3"/>
    </reaction>
</comment>
<keyword evidence="4" id="KW-0808">Transferase</keyword>
<dbReference type="Gene3D" id="3.30.565.10">
    <property type="entry name" value="Histidine kinase-like ATPase, C-terminal domain"/>
    <property type="match status" value="1"/>
</dbReference>
<dbReference type="PANTHER" id="PTHR24421">
    <property type="entry name" value="NITRATE/NITRITE SENSOR PROTEIN NARX-RELATED"/>
    <property type="match status" value="1"/>
</dbReference>
<dbReference type="GO" id="GO:0000155">
    <property type="term" value="F:phosphorelay sensor kinase activity"/>
    <property type="evidence" value="ECO:0007669"/>
    <property type="project" value="InterPro"/>
</dbReference>
<keyword evidence="7" id="KW-0067">ATP-binding</keyword>
<evidence type="ECO:0000256" key="8">
    <source>
        <dbReference type="ARBA" id="ARBA00023012"/>
    </source>
</evidence>
<dbReference type="OrthoDB" id="9760839at2"/>
<evidence type="ECO:0000256" key="3">
    <source>
        <dbReference type="ARBA" id="ARBA00022553"/>
    </source>
</evidence>
<dbReference type="PROSITE" id="PS50113">
    <property type="entry name" value="PAC"/>
    <property type="match status" value="1"/>
</dbReference>
<evidence type="ECO:0000256" key="4">
    <source>
        <dbReference type="ARBA" id="ARBA00022679"/>
    </source>
</evidence>
<dbReference type="EMBL" id="SDHW01000001">
    <property type="protein sequence ID" value="RXK62334.1"/>
    <property type="molecule type" value="Genomic_DNA"/>
</dbReference>
<dbReference type="InterPro" id="IPR050482">
    <property type="entry name" value="Sensor_HK_TwoCompSys"/>
</dbReference>
<dbReference type="InterPro" id="IPR000014">
    <property type="entry name" value="PAS"/>
</dbReference>
<feature type="transmembrane region" description="Helical" evidence="9">
    <location>
        <begin position="12"/>
        <end position="31"/>
    </location>
</feature>
<dbReference type="InterPro" id="IPR035965">
    <property type="entry name" value="PAS-like_dom_sf"/>
</dbReference>
<evidence type="ECO:0000256" key="5">
    <source>
        <dbReference type="ARBA" id="ARBA00022741"/>
    </source>
</evidence>
<gene>
    <name evidence="12" type="ORF">ESA94_04800</name>
</gene>
<dbReference type="NCBIfam" id="TIGR00229">
    <property type="entry name" value="sensory_box"/>
    <property type="match status" value="1"/>
</dbReference>
<dbReference type="GO" id="GO:0006355">
    <property type="term" value="P:regulation of DNA-templated transcription"/>
    <property type="evidence" value="ECO:0007669"/>
    <property type="project" value="InterPro"/>
</dbReference>
<dbReference type="Pfam" id="PF02518">
    <property type="entry name" value="HATPase_c"/>
    <property type="match status" value="1"/>
</dbReference>
<dbReference type="InterPro" id="IPR003594">
    <property type="entry name" value="HATPase_dom"/>
</dbReference>
<feature type="domain" description="Histidine kinase" evidence="10">
    <location>
        <begin position="470"/>
        <end position="656"/>
    </location>
</feature>
<dbReference type="AlphaFoldDB" id="A0A4Q1CND9"/>
<dbReference type="GO" id="GO:0005524">
    <property type="term" value="F:ATP binding"/>
    <property type="evidence" value="ECO:0007669"/>
    <property type="project" value="UniProtKB-KW"/>
</dbReference>
<dbReference type="CDD" id="cd12915">
    <property type="entry name" value="PDC2_DGC_like"/>
    <property type="match status" value="1"/>
</dbReference>
<keyword evidence="5" id="KW-0547">Nucleotide-binding</keyword>
<comment type="caution">
    <text evidence="12">The sequence shown here is derived from an EMBL/GenBank/DDBJ whole genome shotgun (WGS) entry which is preliminary data.</text>
</comment>